<dbReference type="SUPFAM" id="SSF53335">
    <property type="entry name" value="S-adenosyl-L-methionine-dependent methyltransferases"/>
    <property type="match status" value="1"/>
</dbReference>
<sequence>MLEKITQFMIRLAEAGWLPDWLLRLGIRGLLKKRLQVSVEDSSSAESANREFAERMRNGPLLEAASEANEQHYEVPSDFFRKVLGSHLKYSCALWESGATKLDRAEEAMLELTCKRAEIEDGMKILELGCGWGSLSLWLAENYPLSQIVAVSNSHSQREFIEAQCEARGLANLQVVTCNVAEFDTPDQFDRIVSVEMFEHFRNHALLLERIASWLSPAGKLFVHVFCHRETPYCFESNSSSDWMAQNFFTGGIMPSVALLVEYDEHLSVESQWNVNGINYSRTCEAWLKNLDTSYNELLPLFSQETDRTTAKVRLQKWRMFFLACSELFRYRGGNEWLVAHYLMKHSSRRS</sequence>
<keyword evidence="2" id="KW-1185">Reference proteome</keyword>
<reference evidence="1 2" key="1">
    <citation type="submission" date="2019-02" db="EMBL/GenBank/DDBJ databases">
        <title>Deep-cultivation of Planctomycetes and their phenomic and genomic characterization uncovers novel biology.</title>
        <authorList>
            <person name="Wiegand S."/>
            <person name="Jogler M."/>
            <person name="Boedeker C."/>
            <person name="Pinto D."/>
            <person name="Vollmers J."/>
            <person name="Rivas-Marin E."/>
            <person name="Kohn T."/>
            <person name="Peeters S.H."/>
            <person name="Heuer A."/>
            <person name="Rast P."/>
            <person name="Oberbeckmann S."/>
            <person name="Bunk B."/>
            <person name="Jeske O."/>
            <person name="Meyerdierks A."/>
            <person name="Storesund J.E."/>
            <person name="Kallscheuer N."/>
            <person name="Luecker S."/>
            <person name="Lage O.M."/>
            <person name="Pohl T."/>
            <person name="Merkel B.J."/>
            <person name="Hornburger P."/>
            <person name="Mueller R.-W."/>
            <person name="Bruemmer F."/>
            <person name="Labrenz M."/>
            <person name="Spormann A.M."/>
            <person name="Op Den Camp H."/>
            <person name="Overmann J."/>
            <person name="Amann R."/>
            <person name="Jetten M.S.M."/>
            <person name="Mascher T."/>
            <person name="Medema M.H."/>
            <person name="Devos D.P."/>
            <person name="Kaster A.-K."/>
            <person name="Ovreas L."/>
            <person name="Rohde M."/>
            <person name="Galperin M.Y."/>
            <person name="Jogler C."/>
        </authorList>
    </citation>
    <scope>NUCLEOTIDE SEQUENCE [LARGE SCALE GENOMIC DNA]</scope>
    <source>
        <strain evidence="1 2">Pla144</strain>
    </source>
</reference>
<dbReference type="FunFam" id="3.40.50.150:FF:000554">
    <property type="entry name" value="Cation-transporting ATPase"/>
    <property type="match status" value="1"/>
</dbReference>
<organism evidence="1 2">
    <name type="scientific">Bythopirellula polymerisocia</name>
    <dbReference type="NCBI Taxonomy" id="2528003"/>
    <lineage>
        <taxon>Bacteria</taxon>
        <taxon>Pseudomonadati</taxon>
        <taxon>Planctomycetota</taxon>
        <taxon>Planctomycetia</taxon>
        <taxon>Pirellulales</taxon>
        <taxon>Lacipirellulaceae</taxon>
        <taxon>Bythopirellula</taxon>
    </lineage>
</organism>
<protein>
    <submittedName>
        <fullName evidence="1">Cyclopropane-fatty-acyl-phospholipid synthase</fullName>
        <ecNumber evidence="1">2.1.1.79</ecNumber>
    </submittedName>
</protein>
<dbReference type="EMBL" id="SJPS01000003">
    <property type="protein sequence ID" value="TWU27476.1"/>
    <property type="molecule type" value="Genomic_DNA"/>
</dbReference>
<evidence type="ECO:0000313" key="2">
    <source>
        <dbReference type="Proteomes" id="UP000318437"/>
    </source>
</evidence>
<dbReference type="EC" id="2.1.1.79" evidence="1"/>
<dbReference type="GO" id="GO:0008825">
    <property type="term" value="F:cyclopropane-fatty-acyl-phospholipid synthase activity"/>
    <property type="evidence" value="ECO:0007669"/>
    <property type="project" value="UniProtKB-EC"/>
</dbReference>
<keyword evidence="1" id="KW-0808">Transferase</keyword>
<dbReference type="PANTHER" id="PTHR43832:SF1">
    <property type="entry name" value="S-ADENOSYL-L-METHIONINE-DEPENDENT METHYLTRANSFERASES SUPERFAMILY PROTEIN"/>
    <property type="match status" value="1"/>
</dbReference>
<comment type="caution">
    <text evidence="1">The sequence shown here is derived from an EMBL/GenBank/DDBJ whole genome shotgun (WGS) entry which is preliminary data.</text>
</comment>
<accession>A0A5C6CWT7</accession>
<dbReference type="CDD" id="cd02440">
    <property type="entry name" value="AdoMet_MTases"/>
    <property type="match status" value="1"/>
</dbReference>
<dbReference type="Proteomes" id="UP000318437">
    <property type="component" value="Unassembled WGS sequence"/>
</dbReference>
<name>A0A5C6CWT7_9BACT</name>
<dbReference type="InterPro" id="IPR029063">
    <property type="entry name" value="SAM-dependent_MTases_sf"/>
</dbReference>
<proteinExistence type="predicted"/>
<dbReference type="RefSeq" id="WP_231936308.1">
    <property type="nucleotide sequence ID" value="NZ_SJPS01000003.1"/>
</dbReference>
<dbReference type="GO" id="GO:0032259">
    <property type="term" value="P:methylation"/>
    <property type="evidence" value="ECO:0007669"/>
    <property type="project" value="UniProtKB-KW"/>
</dbReference>
<dbReference type="PANTHER" id="PTHR43832">
    <property type="match status" value="1"/>
</dbReference>
<dbReference type="Pfam" id="PF02353">
    <property type="entry name" value="CMAS"/>
    <property type="match status" value="1"/>
</dbReference>
<dbReference type="Gene3D" id="3.40.50.150">
    <property type="entry name" value="Vaccinia Virus protein VP39"/>
    <property type="match status" value="1"/>
</dbReference>
<gene>
    <name evidence="1" type="primary">cfa_1</name>
    <name evidence="1" type="ORF">Pla144_22500</name>
</gene>
<keyword evidence="1" id="KW-0489">Methyltransferase</keyword>
<evidence type="ECO:0000313" key="1">
    <source>
        <dbReference type="EMBL" id="TWU27476.1"/>
    </source>
</evidence>
<dbReference type="AlphaFoldDB" id="A0A5C6CWT7"/>